<proteinExistence type="predicted"/>
<organism evidence="1 2">
    <name type="scientific">Curtobacterium salicis</name>
    <dbReference type="NCBI Taxonomy" id="1779862"/>
    <lineage>
        <taxon>Bacteria</taxon>
        <taxon>Bacillati</taxon>
        <taxon>Actinomycetota</taxon>
        <taxon>Actinomycetes</taxon>
        <taxon>Micrococcales</taxon>
        <taxon>Microbacteriaceae</taxon>
        <taxon>Curtobacterium</taxon>
    </lineage>
</organism>
<sequence length="263" mass="27087">MEPWEQLDLCWRAPEPSDDFAEWLADRSAMSHDHLVGIAEVGRDETGALVARASASAGLGLPAALDRIGSPTPGVAVTLTLPLLDLALLADAGAVLLGRAGVDDVLVDDAGAVVLVDRPPGVPGRPDPGVLSGAEALVLAVRAVWDRVDPREPCRDEVDRACAAARHEGGAALHALAHVVRAAAPPRPVRWDPPPMTFAFAVGPEPRGDDGSARGTGRLLGALRDLVRSGVPIGSHRISVRHLVTGLVVAVGVVVAGASWGTG</sequence>
<protein>
    <submittedName>
        <fullName evidence="1">Uncharacterized protein</fullName>
    </submittedName>
</protein>
<name>A0ABX0T3A7_9MICO</name>
<reference evidence="1 2" key="1">
    <citation type="submission" date="2020-03" db="EMBL/GenBank/DDBJ databases">
        <title>Above-ground endophytic microbial communities from plants in different locations in the United States.</title>
        <authorList>
            <person name="Frank C."/>
        </authorList>
    </citation>
    <scope>NUCLEOTIDE SEQUENCE [LARGE SCALE GENOMIC DNA]</scope>
    <source>
        <strain evidence="1 2">WW7</strain>
    </source>
</reference>
<accession>A0ABX0T3A7</accession>
<evidence type="ECO:0000313" key="2">
    <source>
        <dbReference type="Proteomes" id="UP001318300"/>
    </source>
</evidence>
<dbReference type="RefSeq" id="WP_166779088.1">
    <property type="nucleotide sequence ID" value="NZ_JAAOYO010000001.1"/>
</dbReference>
<dbReference type="EMBL" id="JAAOYO010000001">
    <property type="protein sequence ID" value="NII39967.1"/>
    <property type="molecule type" value="Genomic_DNA"/>
</dbReference>
<dbReference type="Proteomes" id="UP001318300">
    <property type="component" value="Unassembled WGS sequence"/>
</dbReference>
<evidence type="ECO:0000313" key="1">
    <source>
        <dbReference type="EMBL" id="NII39967.1"/>
    </source>
</evidence>
<keyword evidence="2" id="KW-1185">Reference proteome</keyword>
<comment type="caution">
    <text evidence="1">The sequence shown here is derived from an EMBL/GenBank/DDBJ whole genome shotgun (WGS) entry which is preliminary data.</text>
</comment>
<gene>
    <name evidence="1" type="ORF">E9228_000586</name>
</gene>